<dbReference type="Pfam" id="PF08241">
    <property type="entry name" value="Methyltransf_11"/>
    <property type="match status" value="1"/>
</dbReference>
<proteinExistence type="predicted"/>
<feature type="compositionally biased region" description="Basic residues" evidence="1">
    <location>
        <begin position="215"/>
        <end position="225"/>
    </location>
</feature>
<reference evidence="3" key="1">
    <citation type="submission" date="2022-07" db="EMBL/GenBank/DDBJ databases">
        <title>Genetic diversity of Erwinia pyrifoliae.</title>
        <authorList>
            <person name="Park D.S."/>
            <person name="Ham H."/>
        </authorList>
    </citation>
    <scope>NUCLEOTIDE SEQUENCE</scope>
    <source>
        <strain evidence="3">CP201486</strain>
    </source>
</reference>
<feature type="domain" description="Methyltransferase type 11" evidence="2">
    <location>
        <begin position="56"/>
        <end position="125"/>
    </location>
</feature>
<gene>
    <name evidence="3" type="ORF">NYP84_13580</name>
</gene>
<evidence type="ECO:0000256" key="1">
    <source>
        <dbReference type="SAM" id="MobiDB-lite"/>
    </source>
</evidence>
<keyword evidence="4" id="KW-1185">Reference proteome</keyword>
<dbReference type="PANTHER" id="PTHR43036:SF2">
    <property type="entry name" value="OS04G0481300 PROTEIN"/>
    <property type="match status" value="1"/>
</dbReference>
<keyword evidence="3" id="KW-0489">Methyltransferase</keyword>
<keyword evidence="3" id="KW-0808">Transferase</keyword>
<evidence type="ECO:0000313" key="4">
    <source>
        <dbReference type="Proteomes" id="UP001058553"/>
    </source>
</evidence>
<dbReference type="GO" id="GO:0032259">
    <property type="term" value="P:methylation"/>
    <property type="evidence" value="ECO:0007669"/>
    <property type="project" value="UniProtKB-KW"/>
</dbReference>
<feature type="region of interest" description="Disordered" evidence="1">
    <location>
        <begin position="213"/>
        <end position="233"/>
    </location>
</feature>
<dbReference type="Proteomes" id="UP001058553">
    <property type="component" value="Chromosome"/>
</dbReference>
<dbReference type="RefSeq" id="WP_012669009.1">
    <property type="nucleotide sequence ID" value="NZ_CP023567.1"/>
</dbReference>
<sequence>MKPAKTRQIRHVPESWSQIPCGEYYRDALAHQLRPSLGKIFGFHLLKIGRLSAEIDTESCAIAHQVNVGLSGELMQIRADPLSLPFESKSVDACLLAHTLAWSSDPHCLLREVDRVLVDDGWIIISGFNLFSLLGMGKLIPGLHRRIPWNSRMYSQMRLLDWLSLLNYEVIRRTCFQVLPWNCQGGEMISTHLPALGCMNLIVARKRTFPLTRNPAKKSAGKPRLHAVGVTSQ</sequence>
<accession>A0ABY5X5J1</accession>
<name>A0ABY5X5J1_ERWPY</name>
<dbReference type="InterPro" id="IPR013216">
    <property type="entry name" value="Methyltransf_11"/>
</dbReference>
<dbReference type="InterPro" id="IPR029063">
    <property type="entry name" value="SAM-dependent_MTases_sf"/>
</dbReference>
<dbReference type="PANTHER" id="PTHR43036">
    <property type="entry name" value="OSJNBB0011N17.9 PROTEIN"/>
    <property type="match status" value="1"/>
</dbReference>
<evidence type="ECO:0000313" key="3">
    <source>
        <dbReference type="EMBL" id="UWS32647.1"/>
    </source>
</evidence>
<dbReference type="SUPFAM" id="SSF53335">
    <property type="entry name" value="S-adenosyl-L-methionine-dependent methyltransferases"/>
    <property type="match status" value="1"/>
</dbReference>
<dbReference type="Gene3D" id="3.40.50.150">
    <property type="entry name" value="Vaccinia Virus protein VP39"/>
    <property type="match status" value="1"/>
</dbReference>
<evidence type="ECO:0000259" key="2">
    <source>
        <dbReference type="Pfam" id="PF08241"/>
    </source>
</evidence>
<dbReference type="GeneID" id="92236082"/>
<protein>
    <submittedName>
        <fullName evidence="3">Class I SAM-dependent methyltransferase</fullName>
    </submittedName>
</protein>
<organism evidence="3 4">
    <name type="scientific">Erwinia pyrifoliae</name>
    <dbReference type="NCBI Taxonomy" id="79967"/>
    <lineage>
        <taxon>Bacteria</taxon>
        <taxon>Pseudomonadati</taxon>
        <taxon>Pseudomonadota</taxon>
        <taxon>Gammaproteobacteria</taxon>
        <taxon>Enterobacterales</taxon>
        <taxon>Erwiniaceae</taxon>
        <taxon>Erwinia</taxon>
    </lineage>
</organism>
<dbReference type="GO" id="GO:0008168">
    <property type="term" value="F:methyltransferase activity"/>
    <property type="evidence" value="ECO:0007669"/>
    <property type="project" value="UniProtKB-KW"/>
</dbReference>
<dbReference type="EMBL" id="CP103445">
    <property type="protein sequence ID" value="UWS32647.1"/>
    <property type="molecule type" value="Genomic_DNA"/>
</dbReference>